<gene>
    <name evidence="1" type="ORF">GGR14_002261</name>
</gene>
<proteinExistence type="predicted"/>
<evidence type="ECO:0000313" key="1">
    <source>
        <dbReference type="EMBL" id="MBB4026467.1"/>
    </source>
</evidence>
<keyword evidence="2" id="KW-1185">Reference proteome</keyword>
<organism evidence="1 2">
    <name type="scientific">Butyricimonas faecihominis</name>
    <dbReference type="NCBI Taxonomy" id="1472416"/>
    <lineage>
        <taxon>Bacteria</taxon>
        <taxon>Pseudomonadati</taxon>
        <taxon>Bacteroidota</taxon>
        <taxon>Bacteroidia</taxon>
        <taxon>Bacteroidales</taxon>
        <taxon>Odoribacteraceae</taxon>
        <taxon>Butyricimonas</taxon>
    </lineage>
</organism>
<dbReference type="EMBL" id="JACIES010000005">
    <property type="protein sequence ID" value="MBB4026467.1"/>
    <property type="molecule type" value="Genomic_DNA"/>
</dbReference>
<protein>
    <submittedName>
        <fullName evidence="1">Uncharacterized protein</fullName>
    </submittedName>
</protein>
<dbReference type="AlphaFoldDB" id="A0A7W6MZ45"/>
<reference evidence="1 2" key="1">
    <citation type="submission" date="2020-08" db="EMBL/GenBank/DDBJ databases">
        <title>Genomic Encyclopedia of Type Strains, Phase IV (KMG-IV): sequencing the most valuable type-strain genomes for metagenomic binning, comparative biology and taxonomic classification.</title>
        <authorList>
            <person name="Goeker M."/>
        </authorList>
    </citation>
    <scope>NUCLEOTIDE SEQUENCE [LARGE SCALE GENOMIC DNA]</scope>
    <source>
        <strain evidence="1 2">DSM 105721</strain>
    </source>
</reference>
<dbReference type="Proteomes" id="UP000546007">
    <property type="component" value="Unassembled WGS sequence"/>
</dbReference>
<name>A0A7W6MZ45_9BACT</name>
<sequence length="35" mass="4089">MKNLQSLKDGAKIKRLLYLDQFLLLIKAIDWVNVS</sequence>
<accession>A0A7W6MZ45</accession>
<comment type="caution">
    <text evidence="1">The sequence shown here is derived from an EMBL/GenBank/DDBJ whole genome shotgun (WGS) entry which is preliminary data.</text>
</comment>
<evidence type="ECO:0000313" key="2">
    <source>
        <dbReference type="Proteomes" id="UP000546007"/>
    </source>
</evidence>